<dbReference type="Gene3D" id="1.20.58.2240">
    <property type="match status" value="1"/>
</dbReference>
<dbReference type="InterPro" id="IPR018485">
    <property type="entry name" value="FGGY_C"/>
</dbReference>
<keyword evidence="3 6" id="KW-0418">Kinase</keyword>
<dbReference type="Pfam" id="PF02782">
    <property type="entry name" value="FGGY_C"/>
    <property type="match status" value="1"/>
</dbReference>
<dbReference type="GO" id="GO:0019150">
    <property type="term" value="F:D-ribulokinase activity"/>
    <property type="evidence" value="ECO:0007669"/>
    <property type="project" value="TreeGrafter"/>
</dbReference>
<dbReference type="PANTHER" id="PTHR43435:SF4">
    <property type="entry name" value="FGGY CARBOHYDRATE KINASE DOMAIN-CONTAINING PROTEIN"/>
    <property type="match status" value="1"/>
</dbReference>
<comment type="similarity">
    <text evidence="1">Belongs to the FGGY kinase family.</text>
</comment>
<proteinExistence type="inferred from homology"/>
<reference evidence="6 7" key="1">
    <citation type="journal article" date="2017" name="ISME J.">
        <title>Energy and carbon metabolisms in a deep terrestrial subsurface fluid microbial community.</title>
        <authorList>
            <person name="Momper L."/>
            <person name="Jungbluth S.P."/>
            <person name="Lee M.D."/>
            <person name="Amend J.P."/>
        </authorList>
    </citation>
    <scope>NUCLEOTIDE SEQUENCE [LARGE SCALE GENOMIC DNA]</scope>
    <source>
        <strain evidence="6">SURF_5</strain>
    </source>
</reference>
<dbReference type="GO" id="GO:0005737">
    <property type="term" value="C:cytoplasm"/>
    <property type="evidence" value="ECO:0007669"/>
    <property type="project" value="TreeGrafter"/>
</dbReference>
<protein>
    <submittedName>
        <fullName evidence="6">Ribulokinase</fullName>
    </submittedName>
</protein>
<dbReference type="InterPro" id="IPR018484">
    <property type="entry name" value="FGGY_N"/>
</dbReference>
<dbReference type="InterPro" id="IPR043129">
    <property type="entry name" value="ATPase_NBD"/>
</dbReference>
<dbReference type="PANTHER" id="PTHR43435">
    <property type="entry name" value="RIBULOKINASE"/>
    <property type="match status" value="1"/>
</dbReference>
<feature type="domain" description="Carbohydrate kinase FGGY N-terminal" evidence="4">
    <location>
        <begin position="1"/>
        <end position="259"/>
    </location>
</feature>
<dbReference type="Pfam" id="PF00370">
    <property type="entry name" value="FGGY_N"/>
    <property type="match status" value="1"/>
</dbReference>
<evidence type="ECO:0000313" key="6">
    <source>
        <dbReference type="EMBL" id="RJP17172.1"/>
    </source>
</evidence>
<dbReference type="EMBL" id="QZKU01000119">
    <property type="protein sequence ID" value="RJP17172.1"/>
    <property type="molecule type" value="Genomic_DNA"/>
</dbReference>
<dbReference type="CDD" id="cd07782">
    <property type="entry name" value="ASKHA_NBD_FGGY_D-RBK"/>
    <property type="match status" value="1"/>
</dbReference>
<sequence length="541" mass="57880">MVLGVDVGTGSVRAGVFTLRGKMLGMGEHPIQIFRPAPNFAEQSSEDIWSGAGKAIRKCLKSAAAGAEQVIGISFDATCSLVALGEGGAPVTVSPTGNHEQNVIVWMDHRAIGQADRINATGHPVLKYVGGKLSPEQEPPKLLWIKENLPRSWAKTAKFLDLADFMTYKATGKDTRSLCTLVCKWTYLGHKGRFGDWDLSFFEKIDLADLFINSRVGEAVRSMGAVAGRLSPQAAKELGLSAGTAVGVGIIDAHAGGLGVLGSAYEAETDESAIERVLALIGGTSSCHMATTSRPVFVKGVWGPYYGAMVPGKWLLEGGQSATGALIDHIIADSAASRQLSERAKGEGKTSYEILNDIIQRLKKSQKKGPELTKDLHVLPYFHGNRSPHADPYARGAIDGLILEASLENLALRYYAAVQAIAYGTRHIIEALGRKGLSIRKIHACGGGTKNPLWLQEHADITGCSIALPSEPEAMLLGTALLAATAAGAFEQVTDAMAVMSRSGKHIDPDPAVKSFHDAKYGIFKKMYLQQLESREIMSEF</sequence>
<evidence type="ECO:0000256" key="3">
    <source>
        <dbReference type="ARBA" id="ARBA00022777"/>
    </source>
</evidence>
<evidence type="ECO:0000259" key="4">
    <source>
        <dbReference type="Pfam" id="PF00370"/>
    </source>
</evidence>
<evidence type="ECO:0000259" key="5">
    <source>
        <dbReference type="Pfam" id="PF02782"/>
    </source>
</evidence>
<dbReference type="AlphaFoldDB" id="A0A3A4NCE5"/>
<dbReference type="SUPFAM" id="SSF53067">
    <property type="entry name" value="Actin-like ATPase domain"/>
    <property type="match status" value="2"/>
</dbReference>
<keyword evidence="2" id="KW-0808">Transferase</keyword>
<dbReference type="InterPro" id="IPR006003">
    <property type="entry name" value="FGGY_RbtK-like"/>
</dbReference>
<gene>
    <name evidence="6" type="ORF">C4520_17385</name>
</gene>
<dbReference type="Proteomes" id="UP000265882">
    <property type="component" value="Unassembled WGS sequence"/>
</dbReference>
<dbReference type="NCBIfam" id="TIGR01315">
    <property type="entry name" value="5C_CHO_kinase"/>
    <property type="match status" value="1"/>
</dbReference>
<organism evidence="6 7">
    <name type="scientific">Abyssobacteria bacterium (strain SURF_5)</name>
    <dbReference type="NCBI Taxonomy" id="2093360"/>
    <lineage>
        <taxon>Bacteria</taxon>
        <taxon>Pseudomonadati</taxon>
        <taxon>Candidatus Hydrogenedentota</taxon>
        <taxon>Candidatus Abyssobacteria</taxon>
    </lineage>
</organism>
<dbReference type="Gene3D" id="3.30.420.40">
    <property type="match status" value="1"/>
</dbReference>
<feature type="domain" description="Carbohydrate kinase FGGY C-terminal" evidence="5">
    <location>
        <begin position="279"/>
        <end position="487"/>
    </location>
</feature>
<dbReference type="GO" id="GO:0019321">
    <property type="term" value="P:pentose metabolic process"/>
    <property type="evidence" value="ECO:0007669"/>
    <property type="project" value="TreeGrafter"/>
</dbReference>
<evidence type="ECO:0000313" key="7">
    <source>
        <dbReference type="Proteomes" id="UP000265882"/>
    </source>
</evidence>
<dbReference type="PIRSF" id="PIRSF000538">
    <property type="entry name" value="GlpK"/>
    <property type="match status" value="1"/>
</dbReference>
<comment type="caution">
    <text evidence="6">The sequence shown here is derived from an EMBL/GenBank/DDBJ whole genome shotgun (WGS) entry which is preliminary data.</text>
</comment>
<dbReference type="InterPro" id="IPR000577">
    <property type="entry name" value="Carb_kinase_FGGY"/>
</dbReference>
<accession>A0A3A4NCE5</accession>
<evidence type="ECO:0000256" key="1">
    <source>
        <dbReference type="ARBA" id="ARBA00009156"/>
    </source>
</evidence>
<evidence type="ECO:0000256" key="2">
    <source>
        <dbReference type="ARBA" id="ARBA00022679"/>
    </source>
</evidence>
<name>A0A3A4NCE5_ABYX5</name>